<sequence>MQKRSLHWDDLLTLSTLIRTGNYSACARELEVTHATAIRRIRRLETALGKPVATRTDGAFALSAAGRSALAAAQQMESSAQRLLREVEDAGSGVSGVVSIACTAALGSHFLTPRMFGLYRAHPQLEVRLETDNRIASLARRRAHIAVRLARPQESDAIAQRAGSMGFGLYAPVRPDNAGPWREQDLDGAPLCGLLDEGLALPESEWTRTLAARTGFQSNNLLAVREAIRNGLGIGLLPHYLARDDARLTLVREVPEVVREIWLAYPREFRGASRFRPVIDWLAGALRQCP</sequence>
<name>A0A0C4YBF1_9BURK</name>
<dbReference type="AlphaFoldDB" id="A0A0C4YBF1"/>
<keyword evidence="4" id="KW-0804">Transcription</keyword>
<keyword evidence="2" id="KW-0805">Transcription regulation</keyword>
<dbReference type="Pfam" id="PF03466">
    <property type="entry name" value="LysR_substrate"/>
    <property type="match status" value="1"/>
</dbReference>
<evidence type="ECO:0000313" key="8">
    <source>
        <dbReference type="Proteomes" id="UP000031843"/>
    </source>
</evidence>
<dbReference type="RefSeq" id="WP_043347715.1">
    <property type="nucleotide sequence ID" value="NZ_CP010536.1"/>
</dbReference>
<dbReference type="GO" id="GO:0003700">
    <property type="term" value="F:DNA-binding transcription factor activity"/>
    <property type="evidence" value="ECO:0007669"/>
    <property type="project" value="InterPro"/>
</dbReference>
<dbReference type="STRING" id="68895.RR42_m2791"/>
<dbReference type="GO" id="GO:0043565">
    <property type="term" value="F:sequence-specific DNA binding"/>
    <property type="evidence" value="ECO:0007669"/>
    <property type="project" value="TreeGrafter"/>
</dbReference>
<dbReference type="SUPFAM" id="SSF53850">
    <property type="entry name" value="Periplasmic binding protein-like II"/>
    <property type="match status" value="1"/>
</dbReference>
<dbReference type="InterPro" id="IPR005119">
    <property type="entry name" value="LysR_subst-bd"/>
</dbReference>
<evidence type="ECO:0000313" key="7">
    <source>
        <dbReference type="EMBL" id="AJG20170.1"/>
    </source>
</evidence>
<evidence type="ECO:0000256" key="5">
    <source>
        <dbReference type="SAM" id="Coils"/>
    </source>
</evidence>
<dbReference type="SUPFAM" id="SSF46785">
    <property type="entry name" value="Winged helix' DNA-binding domain"/>
    <property type="match status" value="1"/>
</dbReference>
<dbReference type="InterPro" id="IPR036390">
    <property type="entry name" value="WH_DNA-bd_sf"/>
</dbReference>
<keyword evidence="8" id="KW-1185">Reference proteome</keyword>
<organism evidence="7 8">
    <name type="scientific">Cupriavidus basilensis</name>
    <dbReference type="NCBI Taxonomy" id="68895"/>
    <lineage>
        <taxon>Bacteria</taxon>
        <taxon>Pseudomonadati</taxon>
        <taxon>Pseudomonadota</taxon>
        <taxon>Betaproteobacteria</taxon>
        <taxon>Burkholderiales</taxon>
        <taxon>Burkholderiaceae</taxon>
        <taxon>Cupriavidus</taxon>
    </lineage>
</organism>
<reference evidence="7 8" key="1">
    <citation type="journal article" date="2015" name="Genome Announc.">
        <title>Complete Genome Sequence of Cupriavidus basilensis 4G11, Isolated from the Oak Ridge Field Research Center Site.</title>
        <authorList>
            <person name="Ray J."/>
            <person name="Waters R.J."/>
            <person name="Skerker J.M."/>
            <person name="Kuehl J.V."/>
            <person name="Price M.N."/>
            <person name="Huang J."/>
            <person name="Chakraborty R."/>
            <person name="Arkin A.P."/>
            <person name="Deutschbauer A."/>
        </authorList>
    </citation>
    <scope>NUCLEOTIDE SEQUENCE [LARGE SCALE GENOMIC DNA]</scope>
    <source>
        <strain evidence="7">4G11</strain>
    </source>
</reference>
<dbReference type="GO" id="GO:0006351">
    <property type="term" value="P:DNA-templated transcription"/>
    <property type="evidence" value="ECO:0007669"/>
    <property type="project" value="TreeGrafter"/>
</dbReference>
<dbReference type="Gene3D" id="3.40.190.290">
    <property type="match status" value="1"/>
</dbReference>
<accession>A0A0C4YBF1</accession>
<dbReference type="Gene3D" id="1.10.10.10">
    <property type="entry name" value="Winged helix-like DNA-binding domain superfamily/Winged helix DNA-binding domain"/>
    <property type="match status" value="1"/>
</dbReference>
<gene>
    <name evidence="7" type="ORF">RR42_m2791</name>
</gene>
<dbReference type="EMBL" id="CP010536">
    <property type="protein sequence ID" value="AJG20170.1"/>
    <property type="molecule type" value="Genomic_DNA"/>
</dbReference>
<evidence type="ECO:0000259" key="6">
    <source>
        <dbReference type="PROSITE" id="PS50931"/>
    </source>
</evidence>
<feature type="domain" description="HTH lysR-type" evidence="6">
    <location>
        <begin position="6"/>
        <end position="63"/>
    </location>
</feature>
<keyword evidence="5" id="KW-0175">Coiled coil</keyword>
<dbReference type="PROSITE" id="PS50931">
    <property type="entry name" value="HTH_LYSR"/>
    <property type="match status" value="1"/>
</dbReference>
<feature type="coiled-coil region" evidence="5">
    <location>
        <begin position="27"/>
        <end position="90"/>
    </location>
</feature>
<dbReference type="OrthoDB" id="9072091at2"/>
<dbReference type="PANTHER" id="PTHR30537:SF3">
    <property type="entry name" value="TRANSCRIPTIONAL REGULATORY PROTEIN"/>
    <property type="match status" value="1"/>
</dbReference>
<dbReference type="InterPro" id="IPR036388">
    <property type="entry name" value="WH-like_DNA-bd_sf"/>
</dbReference>
<evidence type="ECO:0000256" key="1">
    <source>
        <dbReference type="ARBA" id="ARBA00009437"/>
    </source>
</evidence>
<keyword evidence="3" id="KW-0238">DNA-binding</keyword>
<dbReference type="InterPro" id="IPR000847">
    <property type="entry name" value="LysR_HTH_N"/>
</dbReference>
<evidence type="ECO:0000256" key="3">
    <source>
        <dbReference type="ARBA" id="ARBA00023125"/>
    </source>
</evidence>
<dbReference type="Pfam" id="PF00126">
    <property type="entry name" value="HTH_1"/>
    <property type="match status" value="1"/>
</dbReference>
<protein>
    <submittedName>
        <fullName evidence="7">Transcriptional regulator</fullName>
    </submittedName>
</protein>
<dbReference type="KEGG" id="cbw:RR42_m2791"/>
<comment type="similarity">
    <text evidence="1">Belongs to the LysR transcriptional regulatory family.</text>
</comment>
<dbReference type="Proteomes" id="UP000031843">
    <property type="component" value="Chromosome main"/>
</dbReference>
<dbReference type="PANTHER" id="PTHR30537">
    <property type="entry name" value="HTH-TYPE TRANSCRIPTIONAL REGULATOR"/>
    <property type="match status" value="1"/>
</dbReference>
<dbReference type="InterPro" id="IPR058163">
    <property type="entry name" value="LysR-type_TF_proteobact-type"/>
</dbReference>
<evidence type="ECO:0000256" key="4">
    <source>
        <dbReference type="ARBA" id="ARBA00023163"/>
    </source>
</evidence>
<proteinExistence type="inferred from homology"/>
<evidence type="ECO:0000256" key="2">
    <source>
        <dbReference type="ARBA" id="ARBA00023015"/>
    </source>
</evidence>